<keyword evidence="4 6" id="KW-0378">Hydrolase</keyword>
<dbReference type="PANTHER" id="PTHR34137">
    <property type="entry name" value="EXODEOXYRIBONUCLEASE 7 SMALL SUBUNIT"/>
    <property type="match status" value="1"/>
</dbReference>
<dbReference type="NCBIfam" id="TIGR01280">
    <property type="entry name" value="xseB"/>
    <property type="match status" value="1"/>
</dbReference>
<dbReference type="Gene3D" id="1.10.287.1040">
    <property type="entry name" value="Exonuclease VII, small subunit"/>
    <property type="match status" value="1"/>
</dbReference>
<evidence type="ECO:0000256" key="1">
    <source>
        <dbReference type="ARBA" id="ARBA00009998"/>
    </source>
</evidence>
<dbReference type="NCBIfam" id="NF002140">
    <property type="entry name" value="PRK00977.1-4"/>
    <property type="match status" value="1"/>
</dbReference>
<comment type="caution">
    <text evidence="7">The sequence shown here is derived from an EMBL/GenBank/DDBJ whole genome shotgun (WGS) entry which is preliminary data.</text>
</comment>
<dbReference type="Pfam" id="PF02609">
    <property type="entry name" value="Exonuc_VII_S"/>
    <property type="match status" value="1"/>
</dbReference>
<evidence type="ECO:0000256" key="5">
    <source>
        <dbReference type="ARBA" id="ARBA00022839"/>
    </source>
</evidence>
<name>A0A261S8Y4_9BORD</name>
<dbReference type="HAMAP" id="MF_00337">
    <property type="entry name" value="Exonuc_7_S"/>
    <property type="match status" value="1"/>
</dbReference>
<keyword evidence="3 6" id="KW-0540">Nuclease</keyword>
<comment type="subcellular location">
    <subcellularLocation>
        <location evidence="6">Cytoplasm</location>
    </subcellularLocation>
</comment>
<comment type="similarity">
    <text evidence="1 6">Belongs to the XseB family.</text>
</comment>
<comment type="subunit">
    <text evidence="6">Heterooligomer composed of large and small subunits.</text>
</comment>
<evidence type="ECO:0000313" key="8">
    <source>
        <dbReference type="Proteomes" id="UP000216020"/>
    </source>
</evidence>
<dbReference type="Proteomes" id="UP000216020">
    <property type="component" value="Unassembled WGS sequence"/>
</dbReference>
<comment type="catalytic activity">
    <reaction evidence="6">
        <text>Exonucleolytic cleavage in either 5'- to 3'- or 3'- to 5'-direction to yield nucleoside 5'-phosphates.</text>
        <dbReference type="EC" id="3.1.11.6"/>
    </reaction>
</comment>
<reference evidence="8" key="1">
    <citation type="submission" date="2017-05" db="EMBL/GenBank/DDBJ databases">
        <title>Complete and WGS of Bordetella genogroups.</title>
        <authorList>
            <person name="Spilker T."/>
            <person name="Lipuma J."/>
        </authorList>
    </citation>
    <scope>NUCLEOTIDE SEQUENCE [LARGE SCALE GENOMIC DNA]</scope>
    <source>
        <strain evidence="8">AU16122</strain>
    </source>
</reference>
<keyword evidence="2 6" id="KW-0963">Cytoplasm</keyword>
<protein>
    <recommendedName>
        <fullName evidence="6">Exodeoxyribonuclease 7 small subunit</fullName>
        <ecNumber evidence="6">3.1.11.6</ecNumber>
    </recommendedName>
    <alternativeName>
        <fullName evidence="6">Exodeoxyribonuclease VII small subunit</fullName>
        <shortName evidence="6">Exonuclease VII small subunit</shortName>
    </alternativeName>
</protein>
<evidence type="ECO:0000313" key="7">
    <source>
        <dbReference type="EMBL" id="OZI33844.1"/>
    </source>
</evidence>
<dbReference type="InterPro" id="IPR003761">
    <property type="entry name" value="Exonuc_VII_S"/>
</dbReference>
<dbReference type="AlphaFoldDB" id="A0A261S8Y4"/>
<proteinExistence type="inferred from homology"/>
<dbReference type="GO" id="GO:0006308">
    <property type="term" value="P:DNA catabolic process"/>
    <property type="evidence" value="ECO:0007669"/>
    <property type="project" value="UniProtKB-UniRule"/>
</dbReference>
<dbReference type="GO" id="GO:0009318">
    <property type="term" value="C:exodeoxyribonuclease VII complex"/>
    <property type="evidence" value="ECO:0007669"/>
    <property type="project" value="UniProtKB-UniRule"/>
</dbReference>
<evidence type="ECO:0000256" key="3">
    <source>
        <dbReference type="ARBA" id="ARBA00022722"/>
    </source>
</evidence>
<organism evidence="7 8">
    <name type="scientific">Bordetella genomosp. 10</name>
    <dbReference type="NCBI Taxonomy" id="1416804"/>
    <lineage>
        <taxon>Bacteria</taxon>
        <taxon>Pseudomonadati</taxon>
        <taxon>Pseudomonadota</taxon>
        <taxon>Betaproteobacteria</taxon>
        <taxon>Burkholderiales</taxon>
        <taxon>Alcaligenaceae</taxon>
        <taxon>Bordetella</taxon>
    </lineage>
</organism>
<evidence type="ECO:0000256" key="6">
    <source>
        <dbReference type="HAMAP-Rule" id="MF_00337"/>
    </source>
</evidence>
<evidence type="ECO:0000256" key="2">
    <source>
        <dbReference type="ARBA" id="ARBA00022490"/>
    </source>
</evidence>
<gene>
    <name evidence="6" type="primary">xseB</name>
    <name evidence="7" type="ORF">CAL29_09675</name>
</gene>
<evidence type="ECO:0000256" key="4">
    <source>
        <dbReference type="ARBA" id="ARBA00022801"/>
    </source>
</evidence>
<keyword evidence="8" id="KW-1185">Reference proteome</keyword>
<accession>A0A261S8Y4</accession>
<dbReference type="GO" id="GO:0005829">
    <property type="term" value="C:cytosol"/>
    <property type="evidence" value="ECO:0007669"/>
    <property type="project" value="TreeGrafter"/>
</dbReference>
<dbReference type="SUPFAM" id="SSF116842">
    <property type="entry name" value="XseB-like"/>
    <property type="match status" value="1"/>
</dbReference>
<dbReference type="NCBIfam" id="NF002141">
    <property type="entry name" value="PRK00977.1-5"/>
    <property type="match status" value="1"/>
</dbReference>
<dbReference type="OrthoDB" id="287668at2"/>
<dbReference type="EMBL" id="NEVM01000002">
    <property type="protein sequence ID" value="OZI33844.1"/>
    <property type="molecule type" value="Genomic_DNA"/>
</dbReference>
<sequence>MRLGNLPLATIPGFFPRISEIRLASRQIPPVPPAAEPAEAAALPQDFEGALAQLEDLVASMEDGSLPLEASLAAYKRGVALTRICQERLAQAEQQVRVLEGDLLRPLDPGALDDDTNG</sequence>
<dbReference type="PANTHER" id="PTHR34137:SF1">
    <property type="entry name" value="EXODEOXYRIBONUCLEASE 7 SMALL SUBUNIT"/>
    <property type="match status" value="1"/>
</dbReference>
<dbReference type="InterPro" id="IPR037004">
    <property type="entry name" value="Exonuc_VII_ssu_sf"/>
</dbReference>
<dbReference type="GO" id="GO:0008855">
    <property type="term" value="F:exodeoxyribonuclease VII activity"/>
    <property type="evidence" value="ECO:0007669"/>
    <property type="project" value="UniProtKB-UniRule"/>
</dbReference>
<dbReference type="EC" id="3.1.11.6" evidence="6"/>
<comment type="function">
    <text evidence="6">Bidirectionally degrades single-stranded DNA into large acid-insoluble oligonucleotides, which are then degraded further into small acid-soluble oligonucleotides.</text>
</comment>
<keyword evidence="5 6" id="KW-0269">Exonuclease</keyword>